<dbReference type="FunFam" id="3.30.230.40:FF:000003">
    <property type="entry name" value="Imidazoleglycerol-phosphate dehydratase HisB"/>
    <property type="match status" value="1"/>
</dbReference>
<accession>A0A9D0ZZI9</accession>
<evidence type="ECO:0000256" key="6">
    <source>
        <dbReference type="HAMAP-Rule" id="MF_00076"/>
    </source>
</evidence>
<comment type="subcellular location">
    <subcellularLocation>
        <location evidence="6 7">Cytoplasm</location>
    </subcellularLocation>
</comment>
<dbReference type="EC" id="4.2.1.19" evidence="6 7"/>
<dbReference type="PANTHER" id="PTHR23133">
    <property type="entry name" value="IMIDAZOLEGLYCEROL-PHOSPHATE DEHYDRATASE HIS7"/>
    <property type="match status" value="1"/>
</dbReference>
<reference evidence="8" key="2">
    <citation type="journal article" date="2021" name="PeerJ">
        <title>Extensive microbial diversity within the chicken gut microbiome revealed by metagenomics and culture.</title>
        <authorList>
            <person name="Gilroy R."/>
            <person name="Ravi A."/>
            <person name="Getino M."/>
            <person name="Pursley I."/>
            <person name="Horton D.L."/>
            <person name="Alikhan N.F."/>
            <person name="Baker D."/>
            <person name="Gharbi K."/>
            <person name="Hall N."/>
            <person name="Watson M."/>
            <person name="Adriaenssens E.M."/>
            <person name="Foster-Nyarko E."/>
            <person name="Jarju S."/>
            <person name="Secka A."/>
            <person name="Antonio M."/>
            <person name="Oren A."/>
            <person name="Chaudhuri R.R."/>
            <person name="La Ragione R."/>
            <person name="Hildebrand F."/>
            <person name="Pallen M.J."/>
        </authorList>
    </citation>
    <scope>NUCLEOTIDE SEQUENCE</scope>
    <source>
        <strain evidence="8">ChiGjej1B1-2707</strain>
    </source>
</reference>
<dbReference type="CDD" id="cd07914">
    <property type="entry name" value="IGPD"/>
    <property type="match status" value="1"/>
</dbReference>
<dbReference type="InterPro" id="IPR020565">
    <property type="entry name" value="ImidazoleglycerP_deHydtase_CS"/>
</dbReference>
<name>A0A9D0ZZI9_9ACTN</name>
<protein>
    <recommendedName>
        <fullName evidence="2 6">Imidazoleglycerol-phosphate dehydratase</fullName>
        <shortName evidence="6">IGPD</shortName>
        <ecNumber evidence="6 7">4.2.1.19</ecNumber>
    </recommendedName>
</protein>
<evidence type="ECO:0000313" key="8">
    <source>
        <dbReference type="EMBL" id="HIR01374.1"/>
    </source>
</evidence>
<evidence type="ECO:0000256" key="5">
    <source>
        <dbReference type="ARBA" id="ARBA00023239"/>
    </source>
</evidence>
<dbReference type="PROSITE" id="PS00955">
    <property type="entry name" value="IGP_DEHYDRATASE_2"/>
    <property type="match status" value="1"/>
</dbReference>
<sequence length="200" mass="21749">MTERIVERRAEATRDTKETQITVVMDLDGAGTAHIDTPVPFFNHMLDAFTRHSLLDMRVEAEGDVDVDDHHTVEDIGIVMGSVLREALGTKAGIGRFGQALVPMDEALVLCALDISGRGQAFFEVPFQTQTIGGFDTQLVKEFFLAFARAAGITLHLRLVVGENSHHVAEACFKACGRALRQAVELDSRVTGIPSTKGSL</sequence>
<dbReference type="Pfam" id="PF00475">
    <property type="entry name" value="IGPD"/>
    <property type="match status" value="1"/>
</dbReference>
<dbReference type="AlphaFoldDB" id="A0A9D0ZZI9"/>
<dbReference type="SUPFAM" id="SSF54211">
    <property type="entry name" value="Ribosomal protein S5 domain 2-like"/>
    <property type="match status" value="2"/>
</dbReference>
<comment type="similarity">
    <text evidence="6 7">Belongs to the imidazoleglycerol-phosphate dehydratase family.</text>
</comment>
<dbReference type="InterPro" id="IPR000807">
    <property type="entry name" value="ImidazoleglycerolP_deHydtase"/>
</dbReference>
<comment type="caution">
    <text evidence="8">The sequence shown here is derived from an EMBL/GenBank/DDBJ whole genome shotgun (WGS) entry which is preliminary data.</text>
</comment>
<dbReference type="GO" id="GO:0004424">
    <property type="term" value="F:imidazoleglycerol-phosphate dehydratase activity"/>
    <property type="evidence" value="ECO:0007669"/>
    <property type="project" value="UniProtKB-UniRule"/>
</dbReference>
<dbReference type="Proteomes" id="UP000824261">
    <property type="component" value="Unassembled WGS sequence"/>
</dbReference>
<dbReference type="EMBL" id="DVGB01000045">
    <property type="protein sequence ID" value="HIR01374.1"/>
    <property type="molecule type" value="Genomic_DNA"/>
</dbReference>
<keyword evidence="3 6" id="KW-0028">Amino-acid biosynthesis</keyword>
<dbReference type="PANTHER" id="PTHR23133:SF2">
    <property type="entry name" value="IMIDAZOLEGLYCEROL-PHOSPHATE DEHYDRATASE"/>
    <property type="match status" value="1"/>
</dbReference>
<evidence type="ECO:0000256" key="2">
    <source>
        <dbReference type="ARBA" id="ARBA00016664"/>
    </source>
</evidence>
<dbReference type="GO" id="GO:0000105">
    <property type="term" value="P:L-histidine biosynthetic process"/>
    <property type="evidence" value="ECO:0007669"/>
    <property type="project" value="UniProtKB-UniRule"/>
</dbReference>
<organism evidence="8 9">
    <name type="scientific">Candidatus Aveggerthella stercoripullorum</name>
    <dbReference type="NCBI Taxonomy" id="2840688"/>
    <lineage>
        <taxon>Bacteria</taxon>
        <taxon>Bacillati</taxon>
        <taxon>Actinomycetota</taxon>
        <taxon>Coriobacteriia</taxon>
        <taxon>Eggerthellales</taxon>
        <taxon>Eggerthellaceae</taxon>
        <taxon>Eggerthellaceae incertae sedis</taxon>
        <taxon>Candidatus Aveggerthella</taxon>
    </lineage>
</organism>
<dbReference type="Gene3D" id="3.30.230.40">
    <property type="entry name" value="Imidazole glycerol phosphate dehydratase, domain 1"/>
    <property type="match status" value="2"/>
</dbReference>
<comment type="catalytic activity">
    <reaction evidence="6 7">
        <text>D-erythro-1-(imidazol-4-yl)glycerol 3-phosphate = 3-(imidazol-4-yl)-2-oxopropyl phosphate + H2O</text>
        <dbReference type="Rhea" id="RHEA:11040"/>
        <dbReference type="ChEBI" id="CHEBI:15377"/>
        <dbReference type="ChEBI" id="CHEBI:57766"/>
        <dbReference type="ChEBI" id="CHEBI:58278"/>
        <dbReference type="EC" id="4.2.1.19"/>
    </reaction>
</comment>
<dbReference type="InterPro" id="IPR020568">
    <property type="entry name" value="Ribosomal_Su5_D2-typ_SF"/>
</dbReference>
<dbReference type="NCBIfam" id="NF002114">
    <property type="entry name" value="PRK00951.2-4"/>
    <property type="match status" value="1"/>
</dbReference>
<evidence type="ECO:0000256" key="7">
    <source>
        <dbReference type="RuleBase" id="RU000599"/>
    </source>
</evidence>
<keyword evidence="6" id="KW-0963">Cytoplasm</keyword>
<dbReference type="FunFam" id="3.30.230.40:FF:000001">
    <property type="entry name" value="Imidazoleglycerol-phosphate dehydratase HisB"/>
    <property type="match status" value="1"/>
</dbReference>
<dbReference type="PROSITE" id="PS00954">
    <property type="entry name" value="IGP_DEHYDRATASE_1"/>
    <property type="match status" value="1"/>
</dbReference>
<keyword evidence="4 6" id="KW-0368">Histidine biosynthesis</keyword>
<dbReference type="InterPro" id="IPR038494">
    <property type="entry name" value="IGPD_sf"/>
</dbReference>
<proteinExistence type="inferred from homology"/>
<evidence type="ECO:0000256" key="1">
    <source>
        <dbReference type="ARBA" id="ARBA00005047"/>
    </source>
</evidence>
<gene>
    <name evidence="6 8" type="primary">hisB</name>
    <name evidence="8" type="ORF">IAA69_03835</name>
</gene>
<reference evidence="8" key="1">
    <citation type="submission" date="2020-10" db="EMBL/GenBank/DDBJ databases">
        <authorList>
            <person name="Gilroy R."/>
        </authorList>
    </citation>
    <scope>NUCLEOTIDE SEQUENCE</scope>
    <source>
        <strain evidence="8">ChiGjej1B1-2707</strain>
    </source>
</reference>
<evidence type="ECO:0000256" key="4">
    <source>
        <dbReference type="ARBA" id="ARBA00023102"/>
    </source>
</evidence>
<dbReference type="NCBIfam" id="NF002111">
    <property type="entry name" value="PRK00951.2-1"/>
    <property type="match status" value="1"/>
</dbReference>
<evidence type="ECO:0000256" key="3">
    <source>
        <dbReference type="ARBA" id="ARBA00022605"/>
    </source>
</evidence>
<dbReference type="HAMAP" id="MF_00076">
    <property type="entry name" value="HisB"/>
    <property type="match status" value="1"/>
</dbReference>
<comment type="pathway">
    <text evidence="1 6 7">Amino-acid biosynthesis; L-histidine biosynthesis; L-histidine from 5-phospho-alpha-D-ribose 1-diphosphate: step 6/9.</text>
</comment>
<dbReference type="GO" id="GO:0005737">
    <property type="term" value="C:cytoplasm"/>
    <property type="evidence" value="ECO:0007669"/>
    <property type="project" value="UniProtKB-SubCell"/>
</dbReference>
<keyword evidence="5 6" id="KW-0456">Lyase</keyword>
<evidence type="ECO:0000313" key="9">
    <source>
        <dbReference type="Proteomes" id="UP000824261"/>
    </source>
</evidence>